<evidence type="ECO:0000256" key="4">
    <source>
        <dbReference type="ARBA" id="ARBA00022833"/>
    </source>
</evidence>
<dbReference type="Gene3D" id="3.30.2010.10">
    <property type="entry name" value="Metalloproteases ('zincins'), catalytic domain"/>
    <property type="match status" value="1"/>
</dbReference>
<dbReference type="EMBL" id="JADIIN010000006">
    <property type="protein sequence ID" value="MBF4467886.1"/>
    <property type="molecule type" value="Genomic_DNA"/>
</dbReference>
<evidence type="ECO:0000313" key="9">
    <source>
        <dbReference type="EMBL" id="MBF4467886.1"/>
    </source>
</evidence>
<keyword evidence="5 6" id="KW-0482">Metalloprotease</keyword>
<keyword evidence="2" id="KW-0479">Metal-binding</keyword>
<keyword evidence="3 6" id="KW-0378">Hydrolase</keyword>
<dbReference type="GO" id="GO:0051603">
    <property type="term" value="P:proteolysis involved in protein catabolic process"/>
    <property type="evidence" value="ECO:0007669"/>
    <property type="project" value="TreeGrafter"/>
</dbReference>
<evidence type="ECO:0000256" key="6">
    <source>
        <dbReference type="RuleBase" id="RU003983"/>
    </source>
</evidence>
<evidence type="ECO:0000259" key="7">
    <source>
        <dbReference type="Pfam" id="PF01435"/>
    </source>
</evidence>
<evidence type="ECO:0000313" key="10">
    <source>
        <dbReference type="Proteomes" id="UP000658733"/>
    </source>
</evidence>
<dbReference type="AlphaFoldDB" id="A0A843AFL8"/>
<accession>A0A843AFL8</accession>
<dbReference type="InterPro" id="IPR025874">
    <property type="entry name" value="DZR"/>
</dbReference>
<sequence>MKKNDRSSINPFTGKKHLDIVNDDKLLNQSYVEYNNIVNQCELLDETSNGQLLSDVSLKLIDAVENYLLKIERSDYTRNYYDWEFHLVLNDTLNAFCMPGGKIIMFSGILSIANNEETLAFILAHEMAHALLDHSRTQVSAHNVKNSITTVSRLGAIGLGMIGLGDLGSITRTAIDVADIGSEYLVMKPFGRSHELEADKLGMMIINWAGYDISKIPTFWQKMSEHNSNKHDFFSTHPSDKKRIAAMNELVLEISNQKDFHNIPVLSEISNQKNIKNQKSKKVDLIEKKHFKNGKFCSKCGNKVGIGAKFCSKCGNKLKIEFKCNNCGKKVKENDLFCSKCGNKLNN</sequence>
<organism evidence="9 10">
    <name type="scientific">Methanobrevibacter arboriphilus</name>
    <dbReference type="NCBI Taxonomy" id="39441"/>
    <lineage>
        <taxon>Archaea</taxon>
        <taxon>Methanobacteriati</taxon>
        <taxon>Methanobacteriota</taxon>
        <taxon>Methanomada group</taxon>
        <taxon>Methanobacteria</taxon>
        <taxon>Methanobacteriales</taxon>
        <taxon>Methanobacteriaceae</taxon>
        <taxon>Methanobrevibacter</taxon>
    </lineage>
</organism>
<comment type="cofactor">
    <cofactor evidence="6">
        <name>Zn(2+)</name>
        <dbReference type="ChEBI" id="CHEBI:29105"/>
    </cofactor>
    <text evidence="6">Binds 1 zinc ion per subunit.</text>
</comment>
<evidence type="ECO:0000256" key="1">
    <source>
        <dbReference type="ARBA" id="ARBA00022670"/>
    </source>
</evidence>
<evidence type="ECO:0000259" key="8">
    <source>
        <dbReference type="Pfam" id="PF12773"/>
    </source>
</evidence>
<dbReference type="PANTHER" id="PTHR22726">
    <property type="entry name" value="METALLOENDOPEPTIDASE OMA1"/>
    <property type="match status" value="1"/>
</dbReference>
<dbReference type="InterPro" id="IPR051156">
    <property type="entry name" value="Mito/Outer_Membr_Metalloprot"/>
</dbReference>
<dbReference type="InterPro" id="IPR001915">
    <property type="entry name" value="Peptidase_M48"/>
</dbReference>
<comment type="caution">
    <text evidence="9">The sequence shown here is derived from an EMBL/GenBank/DDBJ whole genome shotgun (WGS) entry which is preliminary data.</text>
</comment>
<reference evidence="9" key="1">
    <citation type="submission" date="2020-10" db="EMBL/GenBank/DDBJ databases">
        <title>Dehalococcoides mccartyi of a TCE/Cr reducing biochatode.</title>
        <authorList>
            <person name="Matturro B."/>
        </authorList>
    </citation>
    <scope>NUCLEOTIDE SEQUENCE</scope>
    <source>
        <strain evidence="9">Bin4</strain>
    </source>
</reference>
<dbReference type="PANTHER" id="PTHR22726:SF1">
    <property type="entry name" value="METALLOENDOPEPTIDASE OMA1, MITOCHONDRIAL"/>
    <property type="match status" value="1"/>
</dbReference>
<proteinExistence type="inferred from homology"/>
<gene>
    <name evidence="9" type="ORF">ISP01_00635</name>
</gene>
<protein>
    <submittedName>
        <fullName evidence="9">M48 family metalloprotease</fullName>
    </submittedName>
</protein>
<name>A0A843AFL8_METAZ</name>
<dbReference type="Pfam" id="PF01435">
    <property type="entry name" value="Peptidase_M48"/>
    <property type="match status" value="1"/>
</dbReference>
<dbReference type="GO" id="GO:0046872">
    <property type="term" value="F:metal ion binding"/>
    <property type="evidence" value="ECO:0007669"/>
    <property type="project" value="UniProtKB-KW"/>
</dbReference>
<dbReference type="RefSeq" id="WP_278521562.1">
    <property type="nucleotide sequence ID" value="NZ_JADIIN010000006.1"/>
</dbReference>
<dbReference type="Pfam" id="PF12773">
    <property type="entry name" value="DZR"/>
    <property type="match status" value="1"/>
</dbReference>
<evidence type="ECO:0000256" key="3">
    <source>
        <dbReference type="ARBA" id="ARBA00022801"/>
    </source>
</evidence>
<keyword evidence="4 6" id="KW-0862">Zinc</keyword>
<feature type="domain" description="DZANK-type" evidence="8">
    <location>
        <begin position="297"/>
        <end position="342"/>
    </location>
</feature>
<dbReference type="GO" id="GO:0004222">
    <property type="term" value="F:metalloendopeptidase activity"/>
    <property type="evidence" value="ECO:0007669"/>
    <property type="project" value="InterPro"/>
</dbReference>
<dbReference type="Proteomes" id="UP000658733">
    <property type="component" value="Unassembled WGS sequence"/>
</dbReference>
<comment type="similarity">
    <text evidence="6">Belongs to the peptidase M48 family.</text>
</comment>
<keyword evidence="1 6" id="KW-0645">Protease</keyword>
<dbReference type="Gene3D" id="4.10.1060.50">
    <property type="match status" value="1"/>
</dbReference>
<evidence type="ECO:0000256" key="2">
    <source>
        <dbReference type="ARBA" id="ARBA00022723"/>
    </source>
</evidence>
<dbReference type="GO" id="GO:0016020">
    <property type="term" value="C:membrane"/>
    <property type="evidence" value="ECO:0007669"/>
    <property type="project" value="TreeGrafter"/>
</dbReference>
<dbReference type="InterPro" id="IPR038587">
    <property type="entry name" value="Ribosomal_eL40_sf"/>
</dbReference>
<evidence type="ECO:0000256" key="5">
    <source>
        <dbReference type="ARBA" id="ARBA00023049"/>
    </source>
</evidence>
<feature type="domain" description="Peptidase M48" evidence="7">
    <location>
        <begin position="82"/>
        <end position="249"/>
    </location>
</feature>
<dbReference type="CDD" id="cd07331">
    <property type="entry name" value="M48C_Oma1_like"/>
    <property type="match status" value="1"/>
</dbReference>